<gene>
    <name evidence="2" type="ORF">FC26_GL001895</name>
</gene>
<evidence type="ECO:0000313" key="3">
    <source>
        <dbReference type="Proteomes" id="UP000051733"/>
    </source>
</evidence>
<name>A0A0R2A2M3_9LACO</name>
<dbReference type="PATRIC" id="fig|1423813.3.peg.1924"/>
<evidence type="ECO:0000256" key="1">
    <source>
        <dbReference type="SAM" id="Phobius"/>
    </source>
</evidence>
<dbReference type="AlphaFoldDB" id="A0A0R2A2M3"/>
<comment type="caution">
    <text evidence="2">The sequence shown here is derived from an EMBL/GenBank/DDBJ whole genome shotgun (WGS) entry which is preliminary data.</text>
</comment>
<accession>A0A0R2A2M3</accession>
<dbReference type="Proteomes" id="UP000051733">
    <property type="component" value="Unassembled WGS sequence"/>
</dbReference>
<keyword evidence="1" id="KW-0472">Membrane</keyword>
<keyword evidence="1" id="KW-1133">Transmembrane helix</keyword>
<sequence>MLVSVKIITFRFNRAGIRLKLIFVFSSSPCAMLHKIKTNDGVEFKLMDQLKSRIRMHNLKTFRTLRKAHHGVPFLGPILLTITSLVFLYMSITGLYADITYQSVTGEITSAQQYTRHSLHRSNQRTRAVIALVTSSGTTNVTMTLTGWYDVGDTLALKWNGQQPATVETWGWGNLPLHLISGLVGLWSLLMPLDYLFHHEAYYWVSRN</sequence>
<feature type="transmembrane region" description="Helical" evidence="1">
    <location>
        <begin position="72"/>
        <end position="92"/>
    </location>
</feature>
<reference evidence="2 3" key="1">
    <citation type="journal article" date="2015" name="Genome Announc.">
        <title>Expanding the biotechnology potential of lactobacilli through comparative genomics of 213 strains and associated genera.</title>
        <authorList>
            <person name="Sun Z."/>
            <person name="Harris H.M."/>
            <person name="McCann A."/>
            <person name="Guo C."/>
            <person name="Argimon S."/>
            <person name="Zhang W."/>
            <person name="Yang X."/>
            <person name="Jeffery I.B."/>
            <person name="Cooney J.C."/>
            <person name="Kagawa T.F."/>
            <person name="Liu W."/>
            <person name="Song Y."/>
            <person name="Salvetti E."/>
            <person name="Wrobel A."/>
            <person name="Rasinkangas P."/>
            <person name="Parkhill J."/>
            <person name="Rea M.C."/>
            <person name="O'Sullivan O."/>
            <person name="Ritari J."/>
            <person name="Douillard F.P."/>
            <person name="Paul Ross R."/>
            <person name="Yang R."/>
            <person name="Briner A.E."/>
            <person name="Felis G.E."/>
            <person name="de Vos W.M."/>
            <person name="Barrangou R."/>
            <person name="Klaenhammer T.R."/>
            <person name="Caufield P.W."/>
            <person name="Cui Y."/>
            <person name="Zhang H."/>
            <person name="O'Toole P.W."/>
        </authorList>
    </citation>
    <scope>NUCLEOTIDE SEQUENCE [LARGE SCALE GENOMIC DNA]</scope>
    <source>
        <strain evidence="2 3">DSM 20634</strain>
    </source>
</reference>
<keyword evidence="3" id="KW-1185">Reference proteome</keyword>
<proteinExistence type="predicted"/>
<organism evidence="2 3">
    <name type="scientific">Paucilactobacillus vaccinostercus DSM 20634</name>
    <dbReference type="NCBI Taxonomy" id="1423813"/>
    <lineage>
        <taxon>Bacteria</taxon>
        <taxon>Bacillati</taxon>
        <taxon>Bacillota</taxon>
        <taxon>Bacilli</taxon>
        <taxon>Lactobacillales</taxon>
        <taxon>Lactobacillaceae</taxon>
        <taxon>Paucilactobacillus</taxon>
    </lineage>
</organism>
<feature type="transmembrane region" description="Helical" evidence="1">
    <location>
        <begin position="177"/>
        <end position="197"/>
    </location>
</feature>
<protein>
    <recommendedName>
        <fullName evidence="4">DUF3592 domain-containing protein</fullName>
    </recommendedName>
</protein>
<keyword evidence="1" id="KW-0812">Transmembrane</keyword>
<dbReference type="EMBL" id="AYYY01000030">
    <property type="protein sequence ID" value="KRM61213.1"/>
    <property type="molecule type" value="Genomic_DNA"/>
</dbReference>
<evidence type="ECO:0008006" key="4">
    <source>
        <dbReference type="Google" id="ProtNLM"/>
    </source>
</evidence>
<evidence type="ECO:0000313" key="2">
    <source>
        <dbReference type="EMBL" id="KRM61213.1"/>
    </source>
</evidence>